<comment type="caution">
    <text evidence="1">The sequence shown here is derived from an EMBL/GenBank/DDBJ whole genome shotgun (WGS) entry which is preliminary data.</text>
</comment>
<dbReference type="Proteomes" id="UP000821845">
    <property type="component" value="Chromosome 2"/>
</dbReference>
<keyword evidence="2" id="KW-1185">Reference proteome</keyword>
<evidence type="ECO:0000313" key="2">
    <source>
        <dbReference type="Proteomes" id="UP000821845"/>
    </source>
</evidence>
<dbReference type="EMBL" id="CM023482">
    <property type="protein sequence ID" value="KAH6937801.1"/>
    <property type="molecule type" value="Genomic_DNA"/>
</dbReference>
<protein>
    <submittedName>
        <fullName evidence="1">Uncharacterized protein</fullName>
    </submittedName>
</protein>
<name>A0ACB7SS69_HYAAI</name>
<reference evidence="1" key="1">
    <citation type="submission" date="2020-05" db="EMBL/GenBank/DDBJ databases">
        <title>Large-scale comparative analyses of tick genomes elucidate their genetic diversity and vector capacities.</title>
        <authorList>
            <person name="Jia N."/>
            <person name="Wang J."/>
            <person name="Shi W."/>
            <person name="Du L."/>
            <person name="Sun Y."/>
            <person name="Zhan W."/>
            <person name="Jiang J."/>
            <person name="Wang Q."/>
            <person name="Zhang B."/>
            <person name="Ji P."/>
            <person name="Sakyi L.B."/>
            <person name="Cui X."/>
            <person name="Yuan T."/>
            <person name="Jiang B."/>
            <person name="Yang W."/>
            <person name="Lam T.T.-Y."/>
            <person name="Chang Q."/>
            <person name="Ding S."/>
            <person name="Wang X."/>
            <person name="Zhu J."/>
            <person name="Ruan X."/>
            <person name="Zhao L."/>
            <person name="Wei J."/>
            <person name="Que T."/>
            <person name="Du C."/>
            <person name="Cheng J."/>
            <person name="Dai P."/>
            <person name="Han X."/>
            <person name="Huang E."/>
            <person name="Gao Y."/>
            <person name="Liu J."/>
            <person name="Shao H."/>
            <person name="Ye R."/>
            <person name="Li L."/>
            <person name="Wei W."/>
            <person name="Wang X."/>
            <person name="Wang C."/>
            <person name="Yang T."/>
            <person name="Huo Q."/>
            <person name="Li W."/>
            <person name="Guo W."/>
            <person name="Chen H."/>
            <person name="Zhou L."/>
            <person name="Ni X."/>
            <person name="Tian J."/>
            <person name="Zhou Y."/>
            <person name="Sheng Y."/>
            <person name="Liu T."/>
            <person name="Pan Y."/>
            <person name="Xia L."/>
            <person name="Li J."/>
            <person name="Zhao F."/>
            <person name="Cao W."/>
        </authorList>
    </citation>
    <scope>NUCLEOTIDE SEQUENCE</scope>
    <source>
        <strain evidence="1">Hyas-2018</strain>
    </source>
</reference>
<proteinExistence type="predicted"/>
<sequence>MDGQTRVVEGFWLRRNKRSPPSRPPANMQVTLDGSTGALESGNVRLASLGANLVTFSLVNTGLTEGVPAPKPLEEPTPPSTARIALGTLLVIAVVSAVTFTLGWLDWPFVPGDLFGRHSLSRNGSADARRHGESVVRAAMADNHTAGDGLDSVSAVKAKRMAGPTIVPGMRTFGDELDDASFPLAENNSDAMVTVDETFIDGDFDVTGTGA</sequence>
<accession>A0ACB7SS69</accession>
<organism evidence="1 2">
    <name type="scientific">Hyalomma asiaticum</name>
    <name type="common">Tick</name>
    <dbReference type="NCBI Taxonomy" id="266040"/>
    <lineage>
        <taxon>Eukaryota</taxon>
        <taxon>Metazoa</taxon>
        <taxon>Ecdysozoa</taxon>
        <taxon>Arthropoda</taxon>
        <taxon>Chelicerata</taxon>
        <taxon>Arachnida</taxon>
        <taxon>Acari</taxon>
        <taxon>Parasitiformes</taxon>
        <taxon>Ixodida</taxon>
        <taxon>Ixodoidea</taxon>
        <taxon>Ixodidae</taxon>
        <taxon>Hyalomminae</taxon>
        <taxon>Hyalomma</taxon>
    </lineage>
</organism>
<evidence type="ECO:0000313" key="1">
    <source>
        <dbReference type="EMBL" id="KAH6937801.1"/>
    </source>
</evidence>
<gene>
    <name evidence="1" type="ORF">HPB50_004163</name>
</gene>